<accession>A0A6C0IU11</accession>
<name>A0A6C0IU11_9ZZZZ</name>
<protein>
    <submittedName>
        <fullName evidence="1">Uncharacterized protein</fullName>
    </submittedName>
</protein>
<reference evidence="1" key="1">
    <citation type="journal article" date="2020" name="Nature">
        <title>Giant virus diversity and host interactions through global metagenomics.</title>
        <authorList>
            <person name="Schulz F."/>
            <person name="Roux S."/>
            <person name="Paez-Espino D."/>
            <person name="Jungbluth S."/>
            <person name="Walsh D.A."/>
            <person name="Denef V.J."/>
            <person name="McMahon K.D."/>
            <person name="Konstantinidis K.T."/>
            <person name="Eloe-Fadrosh E.A."/>
            <person name="Kyrpides N.C."/>
            <person name="Woyke T."/>
        </authorList>
    </citation>
    <scope>NUCLEOTIDE SEQUENCE</scope>
    <source>
        <strain evidence="1">GVMAG-M-3300024302-11</strain>
    </source>
</reference>
<proteinExistence type="predicted"/>
<dbReference type="AlphaFoldDB" id="A0A6C0IU11"/>
<sequence>MASPTGKYSKYDEFIPVLTNDNQKKREDFMCLPLFLHQLEENYNSSTDGSSGNARIAFRNNVYYPIADAVNLKDSTAPKGTVSQEFFILIGNITSNLVDITDGSQVAKATELAGKHPWFKEFLKIVYVETTVTGQGTQYKRSVGGTGKHNHFYFSLNMTSAFSFADNTWFMGTDCLTPGGMPETPQMCWNRGLAGPSANKYLTTPYPYMMTKYLLTTMLEDSYKAVVSSTPYSADFFSSSSSNEDEKFYFRKPEDPTKLYKMGADGKGVEIDFTAQVMGNNCFNLGFVGTGPADVSCQMLVTKCLNGKDVATCKEFMADKDWWNKNTDVKDLDPNMGVTMLEKFGFTIKSVDYNSIGLQLKQFESPSEWINNLSTKYVANKSLTEAEVEKIARNETLLNYLEQIVNKINKNPAVLNKNYTGSDSVVTNPFAGTMLSKYGVKPRRVNATSGVPSVSAIIGLQTQAMNQRLLVAPFYNMVGVGSGLVYQRGGSHSGSILDKLPMSIAPQMKMYFDSFVSSLKTAGKDLEASDKAEIYRLIAQLTDTEEKLRKSVVYTEKYTQLLSVFGTSDESSVLNFKNIQKFVDTRNKSFQKVSDRQTNLGAIILAVAEAVRTELAAGSV</sequence>
<organism evidence="1">
    <name type="scientific">viral metagenome</name>
    <dbReference type="NCBI Taxonomy" id="1070528"/>
    <lineage>
        <taxon>unclassified sequences</taxon>
        <taxon>metagenomes</taxon>
        <taxon>organismal metagenomes</taxon>
    </lineage>
</organism>
<dbReference type="EMBL" id="MN740259">
    <property type="protein sequence ID" value="QHT96552.1"/>
    <property type="molecule type" value="Genomic_DNA"/>
</dbReference>
<evidence type="ECO:0000313" key="1">
    <source>
        <dbReference type="EMBL" id="QHT96552.1"/>
    </source>
</evidence>